<name>L8JU96_9BACT</name>
<dbReference type="Proteomes" id="UP000011135">
    <property type="component" value="Unassembled WGS sequence"/>
</dbReference>
<dbReference type="InterPro" id="IPR034746">
    <property type="entry name" value="POTRA"/>
</dbReference>
<dbReference type="GO" id="GO:0019867">
    <property type="term" value="C:outer membrane"/>
    <property type="evidence" value="ECO:0007669"/>
    <property type="project" value="InterPro"/>
</dbReference>
<dbReference type="PANTHER" id="PTHR12815">
    <property type="entry name" value="SORTING AND ASSEMBLY MACHINERY SAMM50 PROTEIN FAMILY MEMBER"/>
    <property type="match status" value="1"/>
</dbReference>
<evidence type="ECO:0000256" key="4">
    <source>
        <dbReference type="ARBA" id="ARBA00023136"/>
    </source>
</evidence>
<dbReference type="EMBL" id="AMZN01000024">
    <property type="protein sequence ID" value="ELR72345.1"/>
    <property type="molecule type" value="Genomic_DNA"/>
</dbReference>
<organism evidence="6 7">
    <name type="scientific">Fulvivirga imtechensis AK7</name>
    <dbReference type="NCBI Taxonomy" id="1237149"/>
    <lineage>
        <taxon>Bacteria</taxon>
        <taxon>Pseudomonadati</taxon>
        <taxon>Bacteroidota</taxon>
        <taxon>Cytophagia</taxon>
        <taxon>Cytophagales</taxon>
        <taxon>Fulvivirgaceae</taxon>
        <taxon>Fulvivirga</taxon>
    </lineage>
</organism>
<dbReference type="Gene3D" id="3.10.20.310">
    <property type="entry name" value="membrane protein fhac"/>
    <property type="match status" value="1"/>
</dbReference>
<protein>
    <submittedName>
        <fullName evidence="6">Surface antigen variable number repeat domain protein</fullName>
    </submittedName>
</protein>
<dbReference type="PROSITE" id="PS51779">
    <property type="entry name" value="POTRA"/>
    <property type="match status" value="1"/>
</dbReference>
<comment type="caution">
    <text evidence="6">The sequence shown here is derived from an EMBL/GenBank/DDBJ whole genome shotgun (WGS) entry which is preliminary data.</text>
</comment>
<keyword evidence="3" id="KW-0812">Transmembrane</keyword>
<proteinExistence type="predicted"/>
<dbReference type="Gene3D" id="2.40.160.50">
    <property type="entry name" value="membrane protein fhac: a member of the omp85/tpsb transporter family"/>
    <property type="match status" value="1"/>
</dbReference>
<comment type="subcellular location">
    <subcellularLocation>
        <location evidence="1">Membrane</location>
    </subcellularLocation>
</comment>
<dbReference type="STRING" id="1237149.C900_01627"/>
<dbReference type="AlphaFoldDB" id="L8JU96"/>
<dbReference type="Pfam" id="PF07244">
    <property type="entry name" value="POTRA"/>
    <property type="match status" value="1"/>
</dbReference>
<evidence type="ECO:0000313" key="6">
    <source>
        <dbReference type="EMBL" id="ELR72345.1"/>
    </source>
</evidence>
<evidence type="ECO:0000313" key="7">
    <source>
        <dbReference type="Proteomes" id="UP000011135"/>
    </source>
</evidence>
<evidence type="ECO:0000256" key="2">
    <source>
        <dbReference type="ARBA" id="ARBA00022452"/>
    </source>
</evidence>
<dbReference type="InterPro" id="IPR039910">
    <property type="entry name" value="D15-like"/>
</dbReference>
<keyword evidence="7" id="KW-1185">Reference proteome</keyword>
<keyword evidence="2" id="KW-1134">Transmembrane beta strand</keyword>
<dbReference type="InterPro" id="IPR010827">
    <property type="entry name" value="BamA/TamA_POTRA"/>
</dbReference>
<evidence type="ECO:0000259" key="5">
    <source>
        <dbReference type="PROSITE" id="PS51779"/>
    </source>
</evidence>
<gene>
    <name evidence="6" type="ORF">C900_01627</name>
</gene>
<evidence type="ECO:0000256" key="3">
    <source>
        <dbReference type="ARBA" id="ARBA00022692"/>
    </source>
</evidence>
<dbReference type="eggNOG" id="COG4775">
    <property type="taxonomic scope" value="Bacteria"/>
</dbReference>
<accession>L8JU96</accession>
<dbReference type="OrthoDB" id="9768717at2"/>
<evidence type="ECO:0000256" key="1">
    <source>
        <dbReference type="ARBA" id="ARBA00004370"/>
    </source>
</evidence>
<keyword evidence="4" id="KW-0472">Membrane</keyword>
<sequence>MLAFLFSFLLTFQGYSPTAGELYASSSNDSVLSTVIDSVRGRYIQIDNIFIIGNKVTRENIILREMSVTNGEFYYEEDLSEILKIDRRKILNTRLFNTVEVTTLELSESKVDVVVRVTERWYTFPSPIFDLVDRNFNDWWQNQGRDLSRVNYGIRLYRNNMRGRNETLRLQIQLGYTKQFDIAYKIPYIDRAQRHGLSVGFLYAENKNIAIETVEHKRNFLDSESLLRLQRVYQLGYQFRNSFYTTHSVLLGFHDNKISDTVAIANPEYYLDGQTTQRFFSIIYEVDIDKRDINSYPLHGHKTNFFLRKYGLGIYEDIDQFDAGINHARYLDLKRNFYLANYTSVYVSGPDEQPYANRRGLGYRKDFIRGYELYVVEGQTFYLNRTTFKKRLFDTKMRLGLMPIEEFRNMPLAIYLKTYFDVGYAQNFDNYGENIRLSDRFLFGTGAGLDIVTYYDTVLRLEYSINREKETGFFLHLKKEF</sequence>
<dbReference type="PANTHER" id="PTHR12815:SF18">
    <property type="entry name" value="SORTING AND ASSEMBLY MACHINERY COMPONENT 50 HOMOLOG"/>
    <property type="match status" value="1"/>
</dbReference>
<dbReference type="RefSeq" id="WP_009579062.1">
    <property type="nucleotide sequence ID" value="NZ_AMZN01000024.1"/>
</dbReference>
<feature type="domain" description="POTRA" evidence="5">
    <location>
        <begin position="44"/>
        <end position="120"/>
    </location>
</feature>
<reference evidence="6 7" key="1">
    <citation type="submission" date="2012-12" db="EMBL/GenBank/DDBJ databases">
        <title>Genome assembly of Fulvivirga imtechensis AK7.</title>
        <authorList>
            <person name="Nupur N."/>
            <person name="Khatri I."/>
            <person name="Kumar R."/>
            <person name="Subramanian S."/>
            <person name="Pinnaka A."/>
        </authorList>
    </citation>
    <scope>NUCLEOTIDE SEQUENCE [LARGE SCALE GENOMIC DNA]</scope>
    <source>
        <strain evidence="6 7">AK7</strain>
    </source>
</reference>